<evidence type="ECO:0000313" key="3">
    <source>
        <dbReference type="WBParaSite" id="PSAMB.scaffold550size47471.g6827.t1"/>
    </source>
</evidence>
<dbReference type="AlphaFoldDB" id="A0A914WV30"/>
<evidence type="ECO:0000313" key="2">
    <source>
        <dbReference type="Proteomes" id="UP000887566"/>
    </source>
</evidence>
<name>A0A914WV30_9BILA</name>
<accession>A0A914WV30</accession>
<feature type="region of interest" description="Disordered" evidence="1">
    <location>
        <begin position="1"/>
        <end position="29"/>
    </location>
</feature>
<organism evidence="2 3">
    <name type="scientific">Plectus sambesii</name>
    <dbReference type="NCBI Taxonomy" id="2011161"/>
    <lineage>
        <taxon>Eukaryota</taxon>
        <taxon>Metazoa</taxon>
        <taxon>Ecdysozoa</taxon>
        <taxon>Nematoda</taxon>
        <taxon>Chromadorea</taxon>
        <taxon>Plectida</taxon>
        <taxon>Plectina</taxon>
        <taxon>Plectoidea</taxon>
        <taxon>Plectidae</taxon>
        <taxon>Plectus</taxon>
    </lineage>
</organism>
<reference evidence="3" key="1">
    <citation type="submission" date="2022-11" db="UniProtKB">
        <authorList>
            <consortium name="WormBaseParasite"/>
        </authorList>
    </citation>
    <scope>IDENTIFICATION</scope>
</reference>
<proteinExistence type="predicted"/>
<evidence type="ECO:0000256" key="1">
    <source>
        <dbReference type="SAM" id="MobiDB-lite"/>
    </source>
</evidence>
<keyword evidence="2" id="KW-1185">Reference proteome</keyword>
<dbReference type="WBParaSite" id="PSAMB.scaffold550size47471.g6827.t1">
    <property type="protein sequence ID" value="PSAMB.scaffold550size47471.g6827.t1"/>
    <property type="gene ID" value="PSAMB.scaffold550size47471.g6827"/>
</dbReference>
<sequence length="134" mass="13935">MRTLSQKLARSSRANARRRAGRRAARISAIEKSATGSGIDQTCQKLAWATDTPDVCGPTERGGEREARAFGLAAACAITAQGSAQAREQFSNGDINQRIPSSGNILPAKSAAPASAAFAFMGRLSTVSPPSTTI</sequence>
<dbReference type="Proteomes" id="UP000887566">
    <property type="component" value="Unplaced"/>
</dbReference>
<protein>
    <submittedName>
        <fullName evidence="3">Uncharacterized protein</fullName>
    </submittedName>
</protein>
<feature type="compositionally biased region" description="Basic residues" evidence="1">
    <location>
        <begin position="15"/>
        <end position="25"/>
    </location>
</feature>